<evidence type="ECO:0000313" key="5">
    <source>
        <dbReference type="EMBL" id="AJC73904.1"/>
    </source>
</evidence>
<dbReference type="PaxDb" id="1123384-AJ81_06525"/>
<feature type="active site" description="Nucleophile" evidence="2">
    <location>
        <position position="10"/>
    </location>
</feature>
<dbReference type="Pfam" id="PF13344">
    <property type="entry name" value="Hydrolase_6"/>
    <property type="match status" value="1"/>
</dbReference>
<dbReference type="PANTHER" id="PTHR19288">
    <property type="entry name" value="4-NITROPHENYLPHOSPHATASE-RELATED"/>
    <property type="match status" value="1"/>
</dbReference>
<evidence type="ECO:0000313" key="6">
    <source>
        <dbReference type="Proteomes" id="UP000077469"/>
    </source>
</evidence>
<feature type="binding site" evidence="3">
    <location>
        <position position="182"/>
    </location>
    <ligand>
        <name>substrate</name>
    </ligand>
</feature>
<dbReference type="SFLD" id="SFLDS00003">
    <property type="entry name" value="Haloacid_Dehalogenase"/>
    <property type="match status" value="1"/>
</dbReference>
<evidence type="ECO:0000256" key="3">
    <source>
        <dbReference type="PIRSR" id="PIRSR000915-2"/>
    </source>
</evidence>
<dbReference type="SUPFAM" id="SSF56784">
    <property type="entry name" value="HAD-like"/>
    <property type="match status" value="1"/>
</dbReference>
<proteinExistence type="inferred from homology"/>
<protein>
    <submittedName>
        <fullName evidence="5">HAD family hydrolase</fullName>
    </submittedName>
</protein>
<dbReference type="Pfam" id="PF13242">
    <property type="entry name" value="Hydrolase_like"/>
    <property type="match status" value="1"/>
</dbReference>
<comment type="similarity">
    <text evidence="1">Belongs to the HAD-like hydrolase superfamily.</text>
</comment>
<dbReference type="AlphaFoldDB" id="A0A0X1KRU8"/>
<reference evidence="5 6" key="1">
    <citation type="submission" date="2014-01" db="EMBL/GenBank/DDBJ databases">
        <title>Genome sequencing of Thermotog hypogea.</title>
        <authorList>
            <person name="Zhang X."/>
            <person name="Alvare G."/>
            <person name="Fristensky B."/>
            <person name="Chen L."/>
            <person name="Suen T."/>
            <person name="Chen Q."/>
            <person name="Ma K."/>
        </authorList>
    </citation>
    <scope>NUCLEOTIDE SEQUENCE [LARGE SCALE GENOMIC DNA]</scope>
    <source>
        <strain evidence="5 6">DSM 11164</strain>
    </source>
</reference>
<gene>
    <name evidence="5" type="ORF">AJ81_06525</name>
</gene>
<feature type="binding site" evidence="4">
    <location>
        <position position="10"/>
    </location>
    <ligand>
        <name>Mg(2+)</name>
        <dbReference type="ChEBI" id="CHEBI:18420"/>
    </ligand>
</feature>
<dbReference type="GO" id="GO:0046872">
    <property type="term" value="F:metal ion binding"/>
    <property type="evidence" value="ECO:0007669"/>
    <property type="project" value="UniProtKB-KW"/>
</dbReference>
<keyword evidence="6" id="KW-1185">Reference proteome</keyword>
<accession>A0A0X1KRU8</accession>
<keyword evidence="4" id="KW-0479">Metal-binding</keyword>
<keyword evidence="4" id="KW-0460">Magnesium</keyword>
<dbReference type="STRING" id="1123384.AJ81_06525"/>
<dbReference type="NCBIfam" id="TIGR01460">
    <property type="entry name" value="HAD-SF-IIA"/>
    <property type="match status" value="1"/>
</dbReference>
<dbReference type="InterPro" id="IPR006357">
    <property type="entry name" value="HAD-SF_hydro_IIA"/>
</dbReference>
<name>A0A0X1KRU8_9THEM</name>
<dbReference type="EMBL" id="CP007141">
    <property type="protein sequence ID" value="AJC73904.1"/>
    <property type="molecule type" value="Genomic_DNA"/>
</dbReference>
<sequence>MRDVELFLLDMDGTFYLGDKLIRGALEFLDVVKSQGKNFLFLTNNSSKGPRQYVEKLRRLGVNVDETHVFTSGEATALFLLERYGKTKLFLVGTKALEETLCSYGHTIEWRDPQLVVLGYDTEVTYEKLARACLLIRRNLPYIATHPDINCPSEEGPLPDTGSFIALIERSTGRLPDYVVGKPNSLMMQIVSKRFNLPTSKIAMVGDRLYTDMEFAIRSGAMAILVLSGETTREDFERSSTKPHLVVEDIAVLARMLERG</sequence>
<evidence type="ECO:0000256" key="4">
    <source>
        <dbReference type="PIRSR" id="PIRSR000915-3"/>
    </source>
</evidence>
<keyword evidence="5" id="KW-0378">Hydrolase</keyword>
<dbReference type="SFLD" id="SFLDG01139">
    <property type="entry name" value="C2.A:_Pyridoxal_Phosphate_Phos"/>
    <property type="match status" value="1"/>
</dbReference>
<feature type="binding site" evidence="4">
    <location>
        <position position="12"/>
    </location>
    <ligand>
        <name>Mg(2+)</name>
        <dbReference type="ChEBI" id="CHEBI:18420"/>
    </ligand>
</feature>
<dbReference type="KEGG" id="phy:AJ81_06525"/>
<dbReference type="PIRSF" id="PIRSF000915">
    <property type="entry name" value="PGP-type_phosphatase"/>
    <property type="match status" value="1"/>
</dbReference>
<dbReference type="GO" id="GO:0005737">
    <property type="term" value="C:cytoplasm"/>
    <property type="evidence" value="ECO:0007669"/>
    <property type="project" value="TreeGrafter"/>
</dbReference>
<dbReference type="PANTHER" id="PTHR19288:SF46">
    <property type="entry name" value="HALOACID DEHALOGENASE-LIKE HYDROLASE DOMAIN-CONTAINING PROTEIN 2"/>
    <property type="match status" value="1"/>
</dbReference>
<comment type="cofactor">
    <cofactor evidence="4">
        <name>Mg(2+)</name>
        <dbReference type="ChEBI" id="CHEBI:18420"/>
    </cofactor>
    <text evidence="4">Divalent metal ions. Mg(2+) is the most effective.</text>
</comment>
<dbReference type="InterPro" id="IPR023214">
    <property type="entry name" value="HAD_sf"/>
</dbReference>
<dbReference type="PATRIC" id="fig|1123384.7.peg.1314"/>
<dbReference type="GO" id="GO:0016791">
    <property type="term" value="F:phosphatase activity"/>
    <property type="evidence" value="ECO:0007669"/>
    <property type="project" value="TreeGrafter"/>
</dbReference>
<dbReference type="Proteomes" id="UP000077469">
    <property type="component" value="Chromosome"/>
</dbReference>
<dbReference type="InterPro" id="IPR036412">
    <property type="entry name" value="HAD-like_sf"/>
</dbReference>
<organism evidence="5 6">
    <name type="scientific">Pseudothermotoga hypogea DSM 11164 = NBRC 106472</name>
    <dbReference type="NCBI Taxonomy" id="1123384"/>
    <lineage>
        <taxon>Bacteria</taxon>
        <taxon>Thermotogati</taxon>
        <taxon>Thermotogota</taxon>
        <taxon>Thermotogae</taxon>
        <taxon>Thermotogales</taxon>
        <taxon>Thermotogaceae</taxon>
        <taxon>Pseudothermotoga</taxon>
    </lineage>
</organism>
<evidence type="ECO:0000256" key="2">
    <source>
        <dbReference type="PIRSR" id="PIRSR000915-1"/>
    </source>
</evidence>
<dbReference type="Gene3D" id="3.40.50.1000">
    <property type="entry name" value="HAD superfamily/HAD-like"/>
    <property type="match status" value="2"/>
</dbReference>
<feature type="binding site" evidence="4">
    <location>
        <position position="207"/>
    </location>
    <ligand>
        <name>Mg(2+)</name>
        <dbReference type="ChEBI" id="CHEBI:18420"/>
    </ligand>
</feature>
<evidence type="ECO:0000256" key="1">
    <source>
        <dbReference type="PIRNR" id="PIRNR000915"/>
    </source>
</evidence>
<feature type="active site" description="Proton donor" evidence="2">
    <location>
        <position position="12"/>
    </location>
</feature>